<dbReference type="PANTHER" id="PTHR46539:SF23">
    <property type="entry name" value="RING-TYPE DOMAIN-CONTAINING PROTEIN"/>
    <property type="match status" value="1"/>
</dbReference>
<dbReference type="InterPro" id="IPR013083">
    <property type="entry name" value="Znf_RING/FYVE/PHD"/>
</dbReference>
<accession>A0A7D9IPM9</accession>
<evidence type="ECO:0000256" key="7">
    <source>
        <dbReference type="ARBA" id="ARBA00023136"/>
    </source>
</evidence>
<dbReference type="SUPFAM" id="SSF57850">
    <property type="entry name" value="RING/U-box"/>
    <property type="match status" value="1"/>
</dbReference>
<dbReference type="EMBL" id="CACRXK020008825">
    <property type="protein sequence ID" value="CAB4015740.1"/>
    <property type="molecule type" value="Genomic_DNA"/>
</dbReference>
<evidence type="ECO:0000256" key="1">
    <source>
        <dbReference type="ARBA" id="ARBA00004167"/>
    </source>
</evidence>
<dbReference type="SUPFAM" id="SSF52025">
    <property type="entry name" value="PA domain"/>
    <property type="match status" value="1"/>
</dbReference>
<dbReference type="Pfam" id="PF02225">
    <property type="entry name" value="PA"/>
    <property type="match status" value="1"/>
</dbReference>
<dbReference type="Gene3D" id="3.30.40.10">
    <property type="entry name" value="Zinc/RING finger domain, C3HC4 (zinc finger)"/>
    <property type="match status" value="1"/>
</dbReference>
<reference evidence="8" key="1">
    <citation type="submission" date="2020-04" db="EMBL/GenBank/DDBJ databases">
        <authorList>
            <person name="Alioto T."/>
            <person name="Alioto T."/>
            <person name="Gomez Garrido J."/>
        </authorList>
    </citation>
    <scope>NUCLEOTIDE SEQUENCE</scope>
    <source>
        <strain evidence="8">A484AB</strain>
    </source>
</reference>
<organism evidence="8 9">
    <name type="scientific">Paramuricea clavata</name>
    <name type="common">Red gorgonian</name>
    <name type="synonym">Violescent sea-whip</name>
    <dbReference type="NCBI Taxonomy" id="317549"/>
    <lineage>
        <taxon>Eukaryota</taxon>
        <taxon>Metazoa</taxon>
        <taxon>Cnidaria</taxon>
        <taxon>Anthozoa</taxon>
        <taxon>Octocorallia</taxon>
        <taxon>Malacalcyonacea</taxon>
        <taxon>Plexauridae</taxon>
        <taxon>Paramuricea</taxon>
    </lineage>
</organism>
<evidence type="ECO:0000256" key="2">
    <source>
        <dbReference type="ARBA" id="ARBA00022692"/>
    </source>
</evidence>
<dbReference type="Proteomes" id="UP001152795">
    <property type="component" value="Unassembled WGS sequence"/>
</dbReference>
<dbReference type="Pfam" id="PF13639">
    <property type="entry name" value="zf-RING_2"/>
    <property type="match status" value="1"/>
</dbReference>
<dbReference type="Gene3D" id="3.50.30.30">
    <property type="match status" value="1"/>
</dbReference>
<gene>
    <name evidence="8" type="ORF">PACLA_8A074757</name>
</gene>
<comment type="caution">
    <text evidence="8">The sequence shown here is derived from an EMBL/GenBank/DDBJ whole genome shotgun (WGS) entry which is preliminary data.</text>
</comment>
<keyword evidence="6" id="KW-1133">Transmembrane helix</keyword>
<keyword evidence="3" id="KW-0479">Metal-binding</keyword>
<keyword evidence="4" id="KW-0863">Zinc-finger</keyword>
<dbReference type="InterPro" id="IPR003137">
    <property type="entry name" value="PA_domain"/>
</dbReference>
<evidence type="ECO:0000256" key="3">
    <source>
        <dbReference type="ARBA" id="ARBA00022723"/>
    </source>
</evidence>
<keyword evidence="8" id="KW-0436">Ligase</keyword>
<protein>
    <submittedName>
        <fullName evidence="8">E3 ubiquitin- ligase RNF130</fullName>
    </submittedName>
</protein>
<dbReference type="PANTHER" id="PTHR46539">
    <property type="entry name" value="E3 UBIQUITIN-PROTEIN LIGASE ATL42"/>
    <property type="match status" value="1"/>
</dbReference>
<dbReference type="FunFam" id="3.30.40.10:FF:000009">
    <property type="entry name" value="E3 ubiquitin-protein ligase RNF130"/>
    <property type="match status" value="1"/>
</dbReference>
<dbReference type="InterPro" id="IPR001841">
    <property type="entry name" value="Znf_RING"/>
</dbReference>
<dbReference type="SMART" id="SM00184">
    <property type="entry name" value="RING"/>
    <property type="match status" value="1"/>
</dbReference>
<dbReference type="GO" id="GO:0016874">
    <property type="term" value="F:ligase activity"/>
    <property type="evidence" value="ECO:0007669"/>
    <property type="project" value="UniProtKB-KW"/>
</dbReference>
<evidence type="ECO:0000313" key="8">
    <source>
        <dbReference type="EMBL" id="CAB4015740.1"/>
    </source>
</evidence>
<evidence type="ECO:0000313" key="9">
    <source>
        <dbReference type="Proteomes" id="UP001152795"/>
    </source>
</evidence>
<evidence type="ECO:0000256" key="4">
    <source>
        <dbReference type="ARBA" id="ARBA00022771"/>
    </source>
</evidence>
<comment type="subcellular location">
    <subcellularLocation>
        <location evidence="1">Membrane</location>
        <topology evidence="1">Single-pass membrane protein</topology>
    </subcellularLocation>
</comment>
<keyword evidence="9" id="KW-1185">Reference proteome</keyword>
<evidence type="ECO:0000256" key="5">
    <source>
        <dbReference type="ARBA" id="ARBA00022833"/>
    </source>
</evidence>
<sequence length="392" mass="43352">MAVCGLQKILGEFSVVVLILGLLLGNVSALYNDNSEPDTHIASINVTVCKLDGSSCISHIREATYGSSSSHRKVEGYLVHASTKNGCQKFDFPVKKSPWIALIQRGSCYFTSKIQNAENHNASGVVIYSDKPGPDFKMEHQNNPDLVAVSISYDFGNKITSEIDNSSVYVKISFDRTIEGRKINTISVLFVSVSFIVLMVISLAWLVFYYVQRFRFLYARDKTERRLTTAAKKAIAKLNSRTVSKKDEEDGISNNSCAVCLEEYKSGETLRTLPCNHEFHKHCVDPWLIEHRTCPMCKTNILKELGMLQPEDERLSSQENDVTVSITPNDHNSALHNGGLAEELGGVPRGQVNQATSSERACIAVAPVETTTSCELSYVRTDKTRNTPGSAV</sequence>
<proteinExistence type="predicted"/>
<evidence type="ECO:0000256" key="6">
    <source>
        <dbReference type="ARBA" id="ARBA00022989"/>
    </source>
</evidence>
<keyword evidence="7" id="KW-0472">Membrane</keyword>
<dbReference type="GO" id="GO:0008270">
    <property type="term" value="F:zinc ion binding"/>
    <property type="evidence" value="ECO:0007669"/>
    <property type="project" value="UniProtKB-KW"/>
</dbReference>
<dbReference type="OrthoDB" id="5357315at2759"/>
<dbReference type="AlphaFoldDB" id="A0A7D9IPM9"/>
<keyword evidence="2" id="KW-0812">Transmembrane</keyword>
<keyword evidence="5" id="KW-0862">Zinc</keyword>
<dbReference type="PROSITE" id="PS50089">
    <property type="entry name" value="ZF_RING_2"/>
    <property type="match status" value="1"/>
</dbReference>
<dbReference type="GO" id="GO:0016020">
    <property type="term" value="C:membrane"/>
    <property type="evidence" value="ECO:0007669"/>
    <property type="project" value="UniProtKB-SubCell"/>
</dbReference>
<name>A0A7D9IPM9_PARCT</name>
<dbReference type="InterPro" id="IPR046450">
    <property type="entry name" value="PA_dom_sf"/>
</dbReference>